<gene>
    <name evidence="12" type="ORF">L3556_11030</name>
</gene>
<proteinExistence type="inferred from homology"/>
<comment type="function">
    <text evidence="6">Catalyzes the glycosylation of 4,4'-diaponeurosporenoate, i.e. the esterification of glucose at the C1'' position with the carboxyl group of 4,4'-diaponeurosporenic acid, to form glycosyl-4,4'-diaponeurosporenoate. This is a step in the biosynthesis of staphyloxanthin, an orange pigment present in most staphylococci strains.</text>
</comment>
<dbReference type="Pfam" id="PF00535">
    <property type="entry name" value="Glycos_transf_2"/>
    <property type="match status" value="1"/>
</dbReference>
<keyword evidence="10" id="KW-0812">Transmembrane</keyword>
<evidence type="ECO:0000256" key="8">
    <source>
        <dbReference type="ARBA" id="ARBA00038120"/>
    </source>
</evidence>
<evidence type="ECO:0000256" key="1">
    <source>
        <dbReference type="ARBA" id="ARBA00004236"/>
    </source>
</evidence>
<dbReference type="EMBL" id="JAKKUT010000002">
    <property type="protein sequence ID" value="MDG2991458.1"/>
    <property type="molecule type" value="Genomic_DNA"/>
</dbReference>
<keyword evidence="4" id="KW-0808">Transferase</keyword>
<dbReference type="Proteomes" id="UP001154265">
    <property type="component" value="Unassembled WGS sequence"/>
</dbReference>
<organism evidence="12 13">
    <name type="scientific">Candidatus Synechococcus calcipolaris G9</name>
    <dbReference type="NCBI Taxonomy" id="1497997"/>
    <lineage>
        <taxon>Bacteria</taxon>
        <taxon>Bacillati</taxon>
        <taxon>Cyanobacteriota</taxon>
        <taxon>Cyanophyceae</taxon>
        <taxon>Synechococcales</taxon>
        <taxon>Synechococcaceae</taxon>
        <taxon>Synechococcus</taxon>
    </lineage>
</organism>
<evidence type="ECO:0000256" key="4">
    <source>
        <dbReference type="ARBA" id="ARBA00022679"/>
    </source>
</evidence>
<evidence type="ECO:0000259" key="11">
    <source>
        <dbReference type="Pfam" id="PF00535"/>
    </source>
</evidence>
<comment type="caution">
    <text evidence="12">The sequence shown here is derived from an EMBL/GenBank/DDBJ whole genome shotgun (WGS) entry which is preliminary data.</text>
</comment>
<keyword evidence="3" id="KW-0328">Glycosyltransferase</keyword>
<comment type="subcellular location">
    <subcellularLocation>
        <location evidence="1">Cell membrane</location>
    </subcellularLocation>
</comment>
<dbReference type="SUPFAM" id="SSF53448">
    <property type="entry name" value="Nucleotide-diphospho-sugar transferases"/>
    <property type="match status" value="1"/>
</dbReference>
<dbReference type="RefSeq" id="WP_277867326.1">
    <property type="nucleotide sequence ID" value="NZ_JAKKUT010000002.1"/>
</dbReference>
<reference evidence="12" key="2">
    <citation type="submission" date="2022-01" db="EMBL/GenBank/DDBJ databases">
        <authorList>
            <person name="Zivanovic Y."/>
            <person name="Moreira D."/>
            <person name="Lopez-Garcia P."/>
        </authorList>
    </citation>
    <scope>NUCLEOTIDE SEQUENCE</scope>
    <source>
        <strain evidence="12">G9</strain>
    </source>
</reference>
<protein>
    <recommendedName>
        <fullName evidence="9">4,4'-diaponeurosporenoate glycosyltransferase</fullName>
    </recommendedName>
</protein>
<evidence type="ECO:0000313" key="12">
    <source>
        <dbReference type="EMBL" id="MDG2991458.1"/>
    </source>
</evidence>
<evidence type="ECO:0000313" key="13">
    <source>
        <dbReference type="Proteomes" id="UP001154265"/>
    </source>
</evidence>
<evidence type="ECO:0000256" key="9">
    <source>
        <dbReference type="ARBA" id="ARBA00040345"/>
    </source>
</evidence>
<dbReference type="PANTHER" id="PTHR43646:SF2">
    <property type="entry name" value="GLYCOSYLTRANSFERASE 2-LIKE DOMAIN-CONTAINING PROTEIN"/>
    <property type="match status" value="1"/>
</dbReference>
<comment type="similarity">
    <text evidence="8">Belongs to the glycosyltransferase 2 family. CrtQ subfamily.</text>
</comment>
<dbReference type="Gene3D" id="3.90.550.10">
    <property type="entry name" value="Spore Coat Polysaccharide Biosynthesis Protein SpsA, Chain A"/>
    <property type="match status" value="1"/>
</dbReference>
<accession>A0ABT6F0S3</accession>
<dbReference type="CDD" id="cd00761">
    <property type="entry name" value="Glyco_tranf_GTA_type"/>
    <property type="match status" value="1"/>
</dbReference>
<name>A0ABT6F0S3_9SYNE</name>
<keyword evidence="10" id="KW-1133">Transmembrane helix</keyword>
<feature type="domain" description="Glycosyltransferase 2-like" evidence="11">
    <location>
        <begin position="53"/>
        <end position="227"/>
    </location>
</feature>
<dbReference type="InterPro" id="IPR029044">
    <property type="entry name" value="Nucleotide-diphossugar_trans"/>
</dbReference>
<feature type="transmembrane region" description="Helical" evidence="10">
    <location>
        <begin position="298"/>
        <end position="321"/>
    </location>
</feature>
<feature type="transmembrane region" description="Helical" evidence="10">
    <location>
        <begin position="328"/>
        <end position="352"/>
    </location>
</feature>
<keyword evidence="5 10" id="KW-0472">Membrane</keyword>
<comment type="pathway">
    <text evidence="7">Carotenoid biosynthesis; staphyloxanthin biosynthesis; staphyloxanthin from farnesyl diphosphate: step 4/5.</text>
</comment>
<keyword evidence="13" id="KW-1185">Reference proteome</keyword>
<evidence type="ECO:0000256" key="2">
    <source>
        <dbReference type="ARBA" id="ARBA00022475"/>
    </source>
</evidence>
<reference evidence="12" key="1">
    <citation type="journal article" date="2022" name="Genome Biol. Evol.">
        <title>A New Gene Family Diagnostic for Intracellular Biomineralization of Amorphous Ca Carbonates by Cyanobacteria.</title>
        <authorList>
            <person name="Benzerara K."/>
            <person name="Duprat E."/>
            <person name="Bitard-Feildel T."/>
            <person name="Caumes G."/>
            <person name="Cassier-Chauvat C."/>
            <person name="Chauvat F."/>
            <person name="Dezi M."/>
            <person name="Diop S.I."/>
            <person name="Gaschignard G."/>
            <person name="Gorgen S."/>
            <person name="Gugger M."/>
            <person name="Lopez-Garcia P."/>
            <person name="Millet M."/>
            <person name="Skouri-Panet F."/>
            <person name="Moreira D."/>
            <person name="Callebaut I."/>
        </authorList>
    </citation>
    <scope>NUCLEOTIDE SEQUENCE</scope>
    <source>
        <strain evidence="12">G9</strain>
    </source>
</reference>
<dbReference type="InterPro" id="IPR001173">
    <property type="entry name" value="Glyco_trans_2-like"/>
</dbReference>
<evidence type="ECO:0000256" key="7">
    <source>
        <dbReference type="ARBA" id="ARBA00037904"/>
    </source>
</evidence>
<dbReference type="PANTHER" id="PTHR43646">
    <property type="entry name" value="GLYCOSYLTRANSFERASE"/>
    <property type="match status" value="1"/>
</dbReference>
<evidence type="ECO:0000256" key="10">
    <source>
        <dbReference type="SAM" id="Phobius"/>
    </source>
</evidence>
<evidence type="ECO:0000256" key="5">
    <source>
        <dbReference type="ARBA" id="ARBA00023136"/>
    </source>
</evidence>
<sequence>MLSNGALGAIATLSLLVQTPGLAILVGRLMSGLNRPSALKPRTSRVLDLASVTVVVPTLNEAQRLQPCLDGLMRQGYEVREILIVDSQSQDGTPDLVRAAQSRDPRLRLVEDDLLPPGWVGRPWALHTGFRHSSPESTWILGLDADTLPQPGLVASLVQTAQQDHLDILSLSPRFVLKFPGEWWLQPSLLMTLIYRFGASKIVEPEPARILANGQCLLIRRSLLEEINGYCSAQTSFCDDVTLVRHGARWGARVSFRDGSPVLKVRMYEGARETWREWGRSLDLKDATATAQLWGDLWFLWAVQGFPLLGTIFFGLAVMVVPEPFPTLIWALGLNGLLLGIRWLMTAAIAPVYDWQMGQGKGSFSGLFWLSPLADSLSVWRITLSSFQRPNQWRGRVYGRSPEF</sequence>
<keyword evidence="2" id="KW-1003">Cell membrane</keyword>
<evidence type="ECO:0000256" key="3">
    <source>
        <dbReference type="ARBA" id="ARBA00022676"/>
    </source>
</evidence>
<evidence type="ECO:0000256" key="6">
    <source>
        <dbReference type="ARBA" id="ARBA00037281"/>
    </source>
</evidence>